<dbReference type="RefSeq" id="WP_123132283.1">
    <property type="nucleotide sequence ID" value="NZ_RJJE01000006.1"/>
</dbReference>
<evidence type="ECO:0000313" key="4">
    <source>
        <dbReference type="Proteomes" id="UP000271010"/>
    </source>
</evidence>
<dbReference type="GO" id="GO:0003887">
    <property type="term" value="F:DNA-directed DNA polymerase activity"/>
    <property type="evidence" value="ECO:0007669"/>
    <property type="project" value="InterPro"/>
</dbReference>
<proteinExistence type="inferred from homology"/>
<evidence type="ECO:0000259" key="2">
    <source>
        <dbReference type="Pfam" id="PF01051"/>
    </source>
</evidence>
<dbReference type="AlphaFoldDB" id="A0A3M9MZG3"/>
<dbReference type="GO" id="GO:0006270">
    <property type="term" value="P:DNA replication initiation"/>
    <property type="evidence" value="ECO:0007669"/>
    <property type="project" value="InterPro"/>
</dbReference>
<dbReference type="Pfam" id="PF01051">
    <property type="entry name" value="Rep3_N"/>
    <property type="match status" value="1"/>
</dbReference>
<dbReference type="OrthoDB" id="9765378at2"/>
<evidence type="ECO:0000256" key="1">
    <source>
        <dbReference type="ARBA" id="ARBA00038283"/>
    </source>
</evidence>
<reference evidence="3 4" key="1">
    <citation type="submission" date="2018-11" db="EMBL/GenBank/DDBJ databases">
        <title>Rufibacter latericius sp. nov., isolated from water in Baiyang Lake.</title>
        <authorList>
            <person name="Yang Y."/>
        </authorList>
    </citation>
    <scope>NUCLEOTIDE SEQUENCE [LARGE SCALE GENOMIC DNA]</scope>
    <source>
        <strain evidence="3 4">MCC P1</strain>
    </source>
</reference>
<comment type="caution">
    <text evidence="3">The sequence shown here is derived from an EMBL/GenBank/DDBJ whole genome shotgun (WGS) entry which is preliminary data.</text>
</comment>
<dbReference type="InterPro" id="IPR036388">
    <property type="entry name" value="WH-like_DNA-bd_sf"/>
</dbReference>
<comment type="similarity">
    <text evidence="1">Belongs to the initiator RepB protein family.</text>
</comment>
<accession>A0A3M9MZG3</accession>
<protein>
    <submittedName>
        <fullName evidence="3">RepB family plasmid replication initiator protein</fullName>
    </submittedName>
</protein>
<dbReference type="InterPro" id="IPR000525">
    <property type="entry name" value="Initiator_Rep_WH1"/>
</dbReference>
<name>A0A3M9MZG3_9BACT</name>
<dbReference type="EMBL" id="RJJE01000006">
    <property type="protein sequence ID" value="RNI30924.1"/>
    <property type="molecule type" value="Genomic_DNA"/>
</dbReference>
<dbReference type="Proteomes" id="UP000271010">
    <property type="component" value="Unassembled WGS sequence"/>
</dbReference>
<dbReference type="InterPro" id="IPR036390">
    <property type="entry name" value="WH_DNA-bd_sf"/>
</dbReference>
<sequence length="323" mass="37509">MEIVKHNTTISHANSFIEGVYDMNLIELRIFLSLLSKHKRGVNVFKEAIPLTLKDLELPIAKSTFSEQLSRLKKTTDRLSDIKFKFETDSTYQPLHIFTPVLDKDKKAISVKLSLEIQELVNIWTNNFTEADVETLMQIPTFTSYRIYMLLKQYQTWKSERVITLDDLRDMLKLSDQKSYEVYGNLKNRILKPAQEHLKSTDMSFELKEIKSGKAVRAVVFKFKKKDKRVIEVKQAELFSPTPEEPNSTVASTPVLTDKTTANAIRIMRERYEFTQAQIDRYISKLKPTVITKLHNSFQTNPPVLTKSTPSEWLVSKLEEKIK</sequence>
<dbReference type="SUPFAM" id="SSF46785">
    <property type="entry name" value="Winged helix' DNA-binding domain"/>
    <property type="match status" value="2"/>
</dbReference>
<dbReference type="Gene3D" id="1.10.10.10">
    <property type="entry name" value="Winged helix-like DNA-binding domain superfamily/Winged helix DNA-binding domain"/>
    <property type="match status" value="2"/>
</dbReference>
<feature type="domain" description="Initiator Rep protein WH1" evidence="2">
    <location>
        <begin position="10"/>
        <end position="152"/>
    </location>
</feature>
<evidence type="ECO:0000313" key="3">
    <source>
        <dbReference type="EMBL" id="RNI30924.1"/>
    </source>
</evidence>
<organism evidence="3 4">
    <name type="scientific">Rufibacter immobilis</name>
    <dbReference type="NCBI Taxonomy" id="1348778"/>
    <lineage>
        <taxon>Bacteria</taxon>
        <taxon>Pseudomonadati</taxon>
        <taxon>Bacteroidota</taxon>
        <taxon>Cytophagia</taxon>
        <taxon>Cytophagales</taxon>
        <taxon>Hymenobacteraceae</taxon>
        <taxon>Rufibacter</taxon>
    </lineage>
</organism>
<dbReference type="Pfam" id="PF21205">
    <property type="entry name" value="Rep3_C"/>
    <property type="match status" value="1"/>
</dbReference>
<keyword evidence="4" id="KW-1185">Reference proteome</keyword>
<gene>
    <name evidence="3" type="ORF">EFA69_06435</name>
</gene>